<dbReference type="Pfam" id="PF00400">
    <property type="entry name" value="WD40"/>
    <property type="match status" value="4"/>
</dbReference>
<gene>
    <name evidence="5" type="ORF">Cni_G14769</name>
</gene>
<organism evidence="5 6">
    <name type="scientific">Canna indica</name>
    <name type="common">Indian-shot</name>
    <dbReference type="NCBI Taxonomy" id="4628"/>
    <lineage>
        <taxon>Eukaryota</taxon>
        <taxon>Viridiplantae</taxon>
        <taxon>Streptophyta</taxon>
        <taxon>Embryophyta</taxon>
        <taxon>Tracheophyta</taxon>
        <taxon>Spermatophyta</taxon>
        <taxon>Magnoliopsida</taxon>
        <taxon>Liliopsida</taxon>
        <taxon>Zingiberales</taxon>
        <taxon>Cannaceae</taxon>
        <taxon>Canna</taxon>
    </lineage>
</organism>
<dbReference type="FunFam" id="2.130.10.10:FF:000329">
    <property type="entry name" value="WD repeat-containing protein 44"/>
    <property type="match status" value="1"/>
</dbReference>
<dbReference type="PRINTS" id="PR00320">
    <property type="entry name" value="GPROTEINBRPT"/>
</dbReference>
<dbReference type="InterPro" id="IPR020472">
    <property type="entry name" value="WD40_PAC1"/>
</dbReference>
<evidence type="ECO:0000313" key="5">
    <source>
        <dbReference type="EMBL" id="WOL06037.1"/>
    </source>
</evidence>
<feature type="compositionally biased region" description="Low complexity" evidence="4">
    <location>
        <begin position="33"/>
        <end position="53"/>
    </location>
</feature>
<evidence type="ECO:0000256" key="4">
    <source>
        <dbReference type="SAM" id="MobiDB-lite"/>
    </source>
</evidence>
<evidence type="ECO:0000256" key="1">
    <source>
        <dbReference type="ARBA" id="ARBA00022574"/>
    </source>
</evidence>
<dbReference type="PROSITE" id="PS50082">
    <property type="entry name" value="WD_REPEATS_2"/>
    <property type="match status" value="3"/>
</dbReference>
<dbReference type="InterPro" id="IPR015943">
    <property type="entry name" value="WD40/YVTN_repeat-like_dom_sf"/>
</dbReference>
<dbReference type="AlphaFoldDB" id="A0AAQ3KCQ4"/>
<dbReference type="InterPro" id="IPR040324">
    <property type="entry name" value="WDR44/Dgr2"/>
</dbReference>
<feature type="repeat" description="WD" evidence="3">
    <location>
        <begin position="367"/>
        <end position="401"/>
    </location>
</feature>
<dbReference type="PANTHER" id="PTHR14221:SF67">
    <property type="entry name" value="WD REPEAT-CONTAINING PROTEIN 44-LIKE"/>
    <property type="match status" value="1"/>
</dbReference>
<sequence length="831" mass="92645">MTTSGHNSQKEEEKEEDAGEEDEFYESLDRILSSSCSSTSASASDDESSAAVAGRRRRSARLRFPPLPSLDVWFAEPASVEERRRRLLCHLGLAGDPSLARPPRAGAGARADMGRSISCDCLRPRANPASAAAVTRSWSNGSVDKTLPQQQLDGPIDSRFSSNPPLDPRFRPLSTGVPEVPDGDRRIDGEDISTGPRCLIKNLDNGSEFVVKEFREDGMWNTLSEVGTGRQLTMEEFDMCVGRSPIVQELMRRQNAEEAIKCGNSCPGPGIAVGRSTAAMRSKKRLGWLRSMKNVAGTVLAGGSSREPRNRDAKDSLLEKGGRKMNSPTDGRLDCSNVLHHGLKRIKVRHYGKSHKELNGLYMCQEIQAHNGSIWSIKFSLDGQYLASAGEDRVIHVWKVSEIDRRGQYEKASQDNERKQPERNRRARVSGSRRSVYADPSMVPEYMLSLSEKPACSFLGHLDDVLDLSWSKNQYLLSSSMDKTVRLWHMSNNYCLKVFSHSDYVTCIQFNPVDDRYFISGSLDKKVRIWCIPDRQVVDWNDLHEMVTAACYTPDGQGALVGSHKGNCHLYDTSDNKLLQKSQVDLQNRKKKSRHKKITGFQFAPGNSSKVLITSADSRIRVIDDNELVHKFKGFRNTSSQISACLTSNGKHVICASEDSHVYVWRYDDSRASRSKDAATISHSYEHFHCEGVTVAIPWPNSSTQKVLRTCCCKQCGQYEESRPGAPLAESKTHQISPSHTHCCTEPQQHSTLRNSNTSRFSDRVSATWPEELMTIEKQSSRCNAEFCSGGMTAEGRSGWASAIVTAGRSGEIRSYQKFWLSNSNMRSAAM</sequence>
<dbReference type="PROSITE" id="PS50294">
    <property type="entry name" value="WD_REPEATS_REGION"/>
    <property type="match status" value="3"/>
</dbReference>
<evidence type="ECO:0000256" key="3">
    <source>
        <dbReference type="PROSITE-ProRule" id="PRU00221"/>
    </source>
</evidence>
<feature type="repeat" description="WD" evidence="3">
    <location>
        <begin position="458"/>
        <end position="498"/>
    </location>
</feature>
<feature type="compositionally biased region" description="Basic and acidic residues" evidence="4">
    <location>
        <begin position="306"/>
        <end position="322"/>
    </location>
</feature>
<feature type="repeat" description="WD" evidence="3">
    <location>
        <begin position="498"/>
        <end position="530"/>
    </location>
</feature>
<evidence type="ECO:0000313" key="6">
    <source>
        <dbReference type="Proteomes" id="UP001327560"/>
    </source>
</evidence>
<dbReference type="InterPro" id="IPR036322">
    <property type="entry name" value="WD40_repeat_dom_sf"/>
</dbReference>
<reference evidence="5 6" key="1">
    <citation type="submission" date="2023-10" db="EMBL/GenBank/DDBJ databases">
        <title>Chromosome-scale genome assembly provides insights into flower coloration mechanisms of Canna indica.</title>
        <authorList>
            <person name="Li C."/>
        </authorList>
    </citation>
    <scope>NUCLEOTIDE SEQUENCE [LARGE SCALE GENOMIC DNA]</scope>
    <source>
        <tissue evidence="5">Flower</tissue>
    </source>
</reference>
<dbReference type="Gene3D" id="2.130.10.10">
    <property type="entry name" value="YVTN repeat-like/Quinoprotein amine dehydrogenase"/>
    <property type="match status" value="1"/>
</dbReference>
<keyword evidence="2" id="KW-0677">Repeat</keyword>
<dbReference type="SMART" id="SM00320">
    <property type="entry name" value="WD40"/>
    <property type="match status" value="6"/>
</dbReference>
<protein>
    <recommendedName>
        <fullName evidence="7">WD repeat-containing protein 44</fullName>
    </recommendedName>
</protein>
<dbReference type="SUPFAM" id="SSF50978">
    <property type="entry name" value="WD40 repeat-like"/>
    <property type="match status" value="1"/>
</dbReference>
<feature type="region of interest" description="Disordered" evidence="4">
    <location>
        <begin position="408"/>
        <end position="433"/>
    </location>
</feature>
<evidence type="ECO:0000256" key="2">
    <source>
        <dbReference type="ARBA" id="ARBA00022737"/>
    </source>
</evidence>
<feature type="compositionally biased region" description="Polar residues" evidence="4">
    <location>
        <begin position="141"/>
        <end position="152"/>
    </location>
</feature>
<dbReference type="PANTHER" id="PTHR14221">
    <property type="entry name" value="WD REPEAT DOMAIN 44"/>
    <property type="match status" value="1"/>
</dbReference>
<feature type="region of interest" description="Disordered" evidence="4">
    <location>
        <begin position="300"/>
        <end position="333"/>
    </location>
</feature>
<dbReference type="Proteomes" id="UP001327560">
    <property type="component" value="Chromosome 4"/>
</dbReference>
<dbReference type="EMBL" id="CP136893">
    <property type="protein sequence ID" value="WOL06037.1"/>
    <property type="molecule type" value="Genomic_DNA"/>
</dbReference>
<dbReference type="InterPro" id="IPR001680">
    <property type="entry name" value="WD40_rpt"/>
</dbReference>
<feature type="compositionally biased region" description="Basic and acidic residues" evidence="4">
    <location>
        <begin position="408"/>
        <end position="424"/>
    </location>
</feature>
<proteinExistence type="predicted"/>
<feature type="region of interest" description="Disordered" evidence="4">
    <location>
        <begin position="1"/>
        <end position="58"/>
    </location>
</feature>
<feature type="region of interest" description="Disordered" evidence="4">
    <location>
        <begin position="141"/>
        <end position="191"/>
    </location>
</feature>
<feature type="compositionally biased region" description="Acidic residues" evidence="4">
    <location>
        <begin position="13"/>
        <end position="26"/>
    </location>
</feature>
<evidence type="ECO:0008006" key="7">
    <source>
        <dbReference type="Google" id="ProtNLM"/>
    </source>
</evidence>
<name>A0AAQ3KCQ4_9LILI</name>
<accession>A0AAQ3KCQ4</accession>
<keyword evidence="6" id="KW-1185">Reference proteome</keyword>
<keyword evidence="1 3" id="KW-0853">WD repeat</keyword>